<comment type="caution">
    <text evidence="3">The sequence shown here is derived from an EMBL/GenBank/DDBJ whole genome shotgun (WGS) entry which is preliminary data.</text>
</comment>
<keyword evidence="4" id="KW-1185">Reference proteome</keyword>
<dbReference type="InterPro" id="IPR013658">
    <property type="entry name" value="SGL"/>
</dbReference>
<sequence length="316" mass="33684">MGQVSPEPRIPPSEADLPTFVAKPWFSLDDKTPALGGKGGKVILEGPAFDKQGNLLFVDCVTGRILRLSPNRELTTVLSDNPSGIAGIAIHPDGRIFVAGFTDPADGGTVFTIKPDGSGKQVIIEPSAGYVPDDIAIDSEGGFYFSDMRGDTAELTGGVLYVAPDMKTVTPLLTGMSLANGVALSPDHKILWATETGRGILHRIDLATPGKIAPYGATFAYHFTAAKVDSLRSDERGNLYAALYSEGRVLVFDPRGVPIGQILIPDREQGEFLGTTSMAIEPGSGAVYIVAHDRDGRRARIYRAELTGDFSKPARR</sequence>
<gene>
    <name evidence="3" type="primary">drp35</name>
    <name evidence="3" type="ORF">GCM10011614_35300</name>
</gene>
<proteinExistence type="predicted"/>
<organism evidence="3 4">
    <name type="scientific">Novosphingobium colocasiae</name>
    <dbReference type="NCBI Taxonomy" id="1256513"/>
    <lineage>
        <taxon>Bacteria</taxon>
        <taxon>Pseudomonadati</taxon>
        <taxon>Pseudomonadota</taxon>
        <taxon>Alphaproteobacteria</taxon>
        <taxon>Sphingomonadales</taxon>
        <taxon>Sphingomonadaceae</taxon>
        <taxon>Novosphingobium</taxon>
    </lineage>
</organism>
<evidence type="ECO:0000313" key="3">
    <source>
        <dbReference type="EMBL" id="GGZ17756.1"/>
    </source>
</evidence>
<dbReference type="Pfam" id="PF08450">
    <property type="entry name" value="SGL"/>
    <property type="match status" value="1"/>
</dbReference>
<accession>A0A918UK84</accession>
<dbReference type="SUPFAM" id="SSF63829">
    <property type="entry name" value="Calcium-dependent phosphotriesterase"/>
    <property type="match status" value="1"/>
</dbReference>
<dbReference type="PANTHER" id="PTHR47572:SF4">
    <property type="entry name" value="LACTONASE DRP35"/>
    <property type="match status" value="1"/>
</dbReference>
<evidence type="ECO:0000256" key="1">
    <source>
        <dbReference type="ARBA" id="ARBA00022801"/>
    </source>
</evidence>
<feature type="domain" description="SMP-30/Gluconolactonase/LRE-like region" evidence="2">
    <location>
        <begin position="45"/>
        <end position="265"/>
    </location>
</feature>
<dbReference type="Gene3D" id="2.120.10.30">
    <property type="entry name" value="TolB, C-terminal domain"/>
    <property type="match status" value="1"/>
</dbReference>
<keyword evidence="1" id="KW-0378">Hydrolase</keyword>
<dbReference type="PANTHER" id="PTHR47572">
    <property type="entry name" value="LIPOPROTEIN-RELATED"/>
    <property type="match status" value="1"/>
</dbReference>
<dbReference type="InterPro" id="IPR011042">
    <property type="entry name" value="6-blade_b-propeller_TolB-like"/>
</dbReference>
<name>A0A918UK84_9SPHN</name>
<evidence type="ECO:0000313" key="4">
    <source>
        <dbReference type="Proteomes" id="UP000648075"/>
    </source>
</evidence>
<protein>
    <submittedName>
        <fullName evidence="3">Lactonase drp35</fullName>
    </submittedName>
</protein>
<dbReference type="GO" id="GO:0016787">
    <property type="term" value="F:hydrolase activity"/>
    <property type="evidence" value="ECO:0007669"/>
    <property type="project" value="UniProtKB-KW"/>
</dbReference>
<reference evidence="3" key="2">
    <citation type="submission" date="2020-09" db="EMBL/GenBank/DDBJ databases">
        <authorList>
            <person name="Sun Q."/>
            <person name="Kim S."/>
        </authorList>
    </citation>
    <scope>NUCLEOTIDE SEQUENCE</scope>
    <source>
        <strain evidence="3">KCTC 32255</strain>
    </source>
</reference>
<reference evidence="3" key="1">
    <citation type="journal article" date="2014" name="Int. J. Syst. Evol. Microbiol.">
        <title>Complete genome sequence of Corynebacterium casei LMG S-19264T (=DSM 44701T), isolated from a smear-ripened cheese.</title>
        <authorList>
            <consortium name="US DOE Joint Genome Institute (JGI-PGF)"/>
            <person name="Walter F."/>
            <person name="Albersmeier A."/>
            <person name="Kalinowski J."/>
            <person name="Ruckert C."/>
        </authorList>
    </citation>
    <scope>NUCLEOTIDE SEQUENCE</scope>
    <source>
        <strain evidence="3">KCTC 32255</strain>
    </source>
</reference>
<dbReference type="InterPro" id="IPR051262">
    <property type="entry name" value="SMP-30/CGR1_Lactonase"/>
</dbReference>
<dbReference type="AlphaFoldDB" id="A0A918UK84"/>
<dbReference type="Proteomes" id="UP000648075">
    <property type="component" value="Unassembled WGS sequence"/>
</dbReference>
<dbReference type="EMBL" id="BMZA01000040">
    <property type="protein sequence ID" value="GGZ17756.1"/>
    <property type="molecule type" value="Genomic_DNA"/>
</dbReference>
<evidence type="ECO:0000259" key="2">
    <source>
        <dbReference type="Pfam" id="PF08450"/>
    </source>
</evidence>